<dbReference type="InterPro" id="IPR037523">
    <property type="entry name" value="VOC_core"/>
</dbReference>
<reference evidence="2 3" key="1">
    <citation type="submission" date="2021-03" db="EMBL/GenBank/DDBJ databases">
        <title>Paenibacillus artemisicola MWE-103 whole genome sequence.</title>
        <authorList>
            <person name="Ham Y.J."/>
        </authorList>
    </citation>
    <scope>NUCLEOTIDE SEQUENCE [LARGE SCALE GENOMIC DNA]</scope>
    <source>
        <strain evidence="2 3">MWE-103</strain>
    </source>
</reference>
<dbReference type="Proteomes" id="UP000670947">
    <property type="component" value="Unassembled WGS sequence"/>
</dbReference>
<comment type="caution">
    <text evidence="2">The sequence shown here is derived from an EMBL/GenBank/DDBJ whole genome shotgun (WGS) entry which is preliminary data.</text>
</comment>
<name>A0ABS3WJP7_9BACL</name>
<dbReference type="PROSITE" id="PS51819">
    <property type="entry name" value="VOC"/>
    <property type="match status" value="1"/>
</dbReference>
<evidence type="ECO:0000313" key="2">
    <source>
        <dbReference type="EMBL" id="MBO7748539.1"/>
    </source>
</evidence>
<dbReference type="CDD" id="cd06587">
    <property type="entry name" value="VOC"/>
    <property type="match status" value="1"/>
</dbReference>
<dbReference type="EMBL" id="JAGGDJ010000062">
    <property type="protein sequence ID" value="MBO7748539.1"/>
    <property type="molecule type" value="Genomic_DNA"/>
</dbReference>
<accession>A0ABS3WJP7</accession>
<sequence length="136" mass="14719">MNESQTQTGSALPASPVKPKIGGVFVPVRDIEASRRWYCRVLGLEESACEIMNGHLCPLPMTGAGLILDTMPQWGGREPGGAPAIETPAFMLPTDDLEGALAYMKALGVELVTGIEHDHWFVVKDPDGNKLMICRE</sequence>
<dbReference type="InterPro" id="IPR029068">
    <property type="entry name" value="Glyas_Bleomycin-R_OHBP_Dase"/>
</dbReference>
<protein>
    <submittedName>
        <fullName evidence="2">VOC family protein</fullName>
    </submittedName>
</protein>
<dbReference type="RefSeq" id="WP_208851091.1">
    <property type="nucleotide sequence ID" value="NZ_JAGGDJ010000062.1"/>
</dbReference>
<organism evidence="2 3">
    <name type="scientific">Paenibacillus artemisiicola</name>
    <dbReference type="NCBI Taxonomy" id="1172618"/>
    <lineage>
        <taxon>Bacteria</taxon>
        <taxon>Bacillati</taxon>
        <taxon>Bacillota</taxon>
        <taxon>Bacilli</taxon>
        <taxon>Bacillales</taxon>
        <taxon>Paenibacillaceae</taxon>
        <taxon>Paenibacillus</taxon>
    </lineage>
</organism>
<proteinExistence type="predicted"/>
<dbReference type="InterPro" id="IPR004360">
    <property type="entry name" value="Glyas_Fos-R_dOase_dom"/>
</dbReference>
<keyword evidence="3" id="KW-1185">Reference proteome</keyword>
<dbReference type="SUPFAM" id="SSF54593">
    <property type="entry name" value="Glyoxalase/Bleomycin resistance protein/Dihydroxybiphenyl dioxygenase"/>
    <property type="match status" value="1"/>
</dbReference>
<dbReference type="Pfam" id="PF00903">
    <property type="entry name" value="Glyoxalase"/>
    <property type="match status" value="1"/>
</dbReference>
<evidence type="ECO:0000313" key="3">
    <source>
        <dbReference type="Proteomes" id="UP000670947"/>
    </source>
</evidence>
<evidence type="ECO:0000259" key="1">
    <source>
        <dbReference type="PROSITE" id="PS51819"/>
    </source>
</evidence>
<dbReference type="Gene3D" id="3.10.180.10">
    <property type="entry name" value="2,3-Dihydroxybiphenyl 1,2-Dioxygenase, domain 1"/>
    <property type="match status" value="1"/>
</dbReference>
<gene>
    <name evidence="2" type="ORF">I8J29_30625</name>
</gene>
<feature type="domain" description="VOC" evidence="1">
    <location>
        <begin position="20"/>
        <end position="136"/>
    </location>
</feature>